<evidence type="ECO:0000256" key="6">
    <source>
        <dbReference type="ARBA" id="ARBA00022454"/>
    </source>
</evidence>
<dbReference type="GO" id="GO:0030527">
    <property type="term" value="F:structural constituent of chromatin"/>
    <property type="evidence" value="ECO:0007669"/>
    <property type="project" value="InterPro"/>
</dbReference>
<reference evidence="12" key="1">
    <citation type="submission" date="2022-06" db="EMBL/GenBank/DDBJ databases">
        <title>Complete genome sequences of two strains of the flax pathogen Septoria linicola.</title>
        <authorList>
            <person name="Lapalu N."/>
            <person name="Simon A."/>
            <person name="Demenou B."/>
            <person name="Paumier D."/>
            <person name="Guillot M.-P."/>
            <person name="Gout L."/>
            <person name="Valade R."/>
        </authorList>
    </citation>
    <scope>NUCLEOTIDE SEQUENCE</scope>
    <source>
        <strain evidence="12">SE15195</strain>
    </source>
</reference>
<protein>
    <recommendedName>
        <fullName evidence="10">Histone H4</fullName>
    </recommendedName>
</protein>
<dbReference type="FunFam" id="1.10.20.10:FF:000012">
    <property type="entry name" value="Histone H4"/>
    <property type="match status" value="1"/>
</dbReference>
<feature type="region of interest" description="Disordered" evidence="11">
    <location>
        <begin position="1"/>
        <end position="77"/>
    </location>
</feature>
<dbReference type="GO" id="GO:0005634">
    <property type="term" value="C:nucleus"/>
    <property type="evidence" value="ECO:0007669"/>
    <property type="project" value="UniProtKB-SubCell"/>
</dbReference>
<comment type="similarity">
    <text evidence="4 10">Belongs to the histone H4 family.</text>
</comment>
<keyword evidence="6 10" id="KW-0158">Chromosome</keyword>
<sequence length="168" mass="17947">MAQFRQSNAPALLRSDIPSATSSARSRVPPTPSSSNAHRTPASSRPAAYSTGGKQGYGGKTSGSTTGSRGLGLGGKGLKRHRKILSDNIQGVTKGDIRRLARRGGVKRIAGTIYQETRSVLRKRLEVLLQDICAVVECSGRKTVCVTDVVFVLNRHGRPIYGFGDGQR</sequence>
<dbReference type="GO" id="GO:0000786">
    <property type="term" value="C:nucleosome"/>
    <property type="evidence" value="ECO:0007669"/>
    <property type="project" value="UniProtKB-KW"/>
</dbReference>
<evidence type="ECO:0000256" key="10">
    <source>
        <dbReference type="RuleBase" id="RU000528"/>
    </source>
</evidence>
<dbReference type="GO" id="GO:0046982">
    <property type="term" value="F:protein heterodimerization activity"/>
    <property type="evidence" value="ECO:0007669"/>
    <property type="project" value="InterPro"/>
</dbReference>
<dbReference type="EMBL" id="CP099426">
    <property type="protein sequence ID" value="USW56929.1"/>
    <property type="molecule type" value="Genomic_DNA"/>
</dbReference>
<organism evidence="12 13">
    <name type="scientific">Septoria linicola</name>
    <dbReference type="NCBI Taxonomy" id="215465"/>
    <lineage>
        <taxon>Eukaryota</taxon>
        <taxon>Fungi</taxon>
        <taxon>Dikarya</taxon>
        <taxon>Ascomycota</taxon>
        <taxon>Pezizomycotina</taxon>
        <taxon>Dothideomycetes</taxon>
        <taxon>Dothideomycetidae</taxon>
        <taxon>Mycosphaerellales</taxon>
        <taxon>Mycosphaerellaceae</taxon>
        <taxon>Septoria</taxon>
    </lineage>
</organism>
<evidence type="ECO:0000256" key="9">
    <source>
        <dbReference type="ARBA" id="ARBA00023269"/>
    </source>
</evidence>
<evidence type="ECO:0000256" key="1">
    <source>
        <dbReference type="ARBA" id="ARBA00002001"/>
    </source>
</evidence>
<dbReference type="GO" id="GO:0003677">
    <property type="term" value="F:DNA binding"/>
    <property type="evidence" value="ECO:0007669"/>
    <property type="project" value="UniProtKB-KW"/>
</dbReference>
<dbReference type="CDD" id="cd22912">
    <property type="entry name" value="HFD_H4"/>
    <property type="match status" value="1"/>
</dbReference>
<dbReference type="SUPFAM" id="SSF47113">
    <property type="entry name" value="Histone-fold"/>
    <property type="match status" value="1"/>
</dbReference>
<evidence type="ECO:0000313" key="12">
    <source>
        <dbReference type="EMBL" id="USW56929.1"/>
    </source>
</evidence>
<comment type="function">
    <text evidence="1 10">Core component of nucleosome. Nucleosomes wrap and compact DNA into chromatin, limiting DNA accessibility to the cellular machineries which require DNA as a template. Histones thereby play a central role in transcription regulation, DNA repair, DNA replication and chromosomal stability. DNA accessibility is regulated via a complex set of post-translational modifications of histones, also called histone code, and nucleosome remodeling.</text>
</comment>
<dbReference type="AlphaFoldDB" id="A0A9Q9AWW7"/>
<evidence type="ECO:0000256" key="4">
    <source>
        <dbReference type="ARBA" id="ARBA00006564"/>
    </source>
</evidence>
<feature type="compositionally biased region" description="Polar residues" evidence="11">
    <location>
        <begin position="33"/>
        <end position="43"/>
    </location>
</feature>
<evidence type="ECO:0000256" key="2">
    <source>
        <dbReference type="ARBA" id="ARBA00004123"/>
    </source>
</evidence>
<gene>
    <name evidence="12" type="ORF">Slin15195_G102480</name>
</gene>
<comment type="subunit">
    <text evidence="5 10">The nucleosome is a histone octamer containing two molecules each of H2A, H2B, H3 and H4 assembled in one H3-H4 heterotetramer and two H2A-H2B heterodimers. The octamer wraps approximately 147 bp of DNA.</text>
</comment>
<evidence type="ECO:0000256" key="3">
    <source>
        <dbReference type="ARBA" id="ARBA00004286"/>
    </source>
</evidence>
<dbReference type="PRINTS" id="PR00623">
    <property type="entry name" value="HISTONEH4"/>
</dbReference>
<keyword evidence="13" id="KW-1185">Reference proteome</keyword>
<name>A0A9Q9AWW7_9PEZI</name>
<proteinExistence type="inferred from homology"/>
<dbReference type="OrthoDB" id="3919494at2759"/>
<accession>A0A9Q9AWW7</accession>
<dbReference type="PANTHER" id="PTHR10484">
    <property type="entry name" value="HISTONE H4"/>
    <property type="match status" value="1"/>
</dbReference>
<dbReference type="InterPro" id="IPR001951">
    <property type="entry name" value="Histone_H4"/>
</dbReference>
<comment type="subcellular location">
    <subcellularLocation>
        <location evidence="3">Chromosome</location>
    </subcellularLocation>
    <subcellularLocation>
        <location evidence="2">Nucleus</location>
    </subcellularLocation>
</comment>
<dbReference type="InterPro" id="IPR009072">
    <property type="entry name" value="Histone-fold"/>
</dbReference>
<evidence type="ECO:0000256" key="11">
    <source>
        <dbReference type="SAM" id="MobiDB-lite"/>
    </source>
</evidence>
<dbReference type="SMART" id="SM00417">
    <property type="entry name" value="H4"/>
    <property type="match status" value="1"/>
</dbReference>
<keyword evidence="8 10" id="KW-0539">Nucleus</keyword>
<evidence type="ECO:0000256" key="8">
    <source>
        <dbReference type="ARBA" id="ARBA00023242"/>
    </source>
</evidence>
<dbReference type="Gene3D" id="1.10.20.10">
    <property type="entry name" value="Histone, subunit A"/>
    <property type="match status" value="1"/>
</dbReference>
<keyword evidence="7 10" id="KW-0238">DNA-binding</keyword>
<evidence type="ECO:0000313" key="13">
    <source>
        <dbReference type="Proteomes" id="UP001056384"/>
    </source>
</evidence>
<dbReference type="Proteomes" id="UP001056384">
    <property type="component" value="Chromosome 9"/>
</dbReference>
<evidence type="ECO:0000256" key="5">
    <source>
        <dbReference type="ARBA" id="ARBA00011538"/>
    </source>
</evidence>
<keyword evidence="9 10" id="KW-0544">Nucleosome core</keyword>
<evidence type="ECO:0000256" key="7">
    <source>
        <dbReference type="ARBA" id="ARBA00023125"/>
    </source>
</evidence>